<feature type="region of interest" description="Disordered" evidence="1">
    <location>
        <begin position="192"/>
        <end position="216"/>
    </location>
</feature>
<keyword evidence="3" id="KW-1185">Reference proteome</keyword>
<reference evidence="2" key="1">
    <citation type="journal article" date="2020" name="Stud. Mycol.">
        <title>101 Dothideomycetes genomes: a test case for predicting lifestyles and emergence of pathogens.</title>
        <authorList>
            <person name="Haridas S."/>
            <person name="Albert R."/>
            <person name="Binder M."/>
            <person name="Bloem J."/>
            <person name="Labutti K."/>
            <person name="Salamov A."/>
            <person name="Andreopoulos B."/>
            <person name="Baker S."/>
            <person name="Barry K."/>
            <person name="Bills G."/>
            <person name="Bluhm B."/>
            <person name="Cannon C."/>
            <person name="Castanera R."/>
            <person name="Culley D."/>
            <person name="Daum C."/>
            <person name="Ezra D."/>
            <person name="Gonzalez J."/>
            <person name="Henrissat B."/>
            <person name="Kuo A."/>
            <person name="Liang C."/>
            <person name="Lipzen A."/>
            <person name="Lutzoni F."/>
            <person name="Magnuson J."/>
            <person name="Mondo S."/>
            <person name="Nolan M."/>
            <person name="Ohm R."/>
            <person name="Pangilinan J."/>
            <person name="Park H.-J."/>
            <person name="Ramirez L."/>
            <person name="Alfaro M."/>
            <person name="Sun H."/>
            <person name="Tritt A."/>
            <person name="Yoshinaga Y."/>
            <person name="Zwiers L.-H."/>
            <person name="Turgeon B."/>
            <person name="Goodwin S."/>
            <person name="Spatafora J."/>
            <person name="Crous P."/>
            <person name="Grigoriev I."/>
        </authorList>
    </citation>
    <scope>NUCLEOTIDE SEQUENCE</scope>
    <source>
        <strain evidence="2">CBS 207.26</strain>
    </source>
</reference>
<gene>
    <name evidence="2" type="ORF">K469DRAFT_695991</name>
</gene>
<evidence type="ECO:0000313" key="2">
    <source>
        <dbReference type="EMBL" id="KAF2191900.1"/>
    </source>
</evidence>
<proteinExistence type="predicted"/>
<evidence type="ECO:0000313" key="3">
    <source>
        <dbReference type="Proteomes" id="UP000800200"/>
    </source>
</evidence>
<dbReference type="EMBL" id="ML994616">
    <property type="protein sequence ID" value="KAF2191900.1"/>
    <property type="molecule type" value="Genomic_DNA"/>
</dbReference>
<feature type="region of interest" description="Disordered" evidence="1">
    <location>
        <begin position="95"/>
        <end position="125"/>
    </location>
</feature>
<organism evidence="2 3">
    <name type="scientific">Zopfia rhizophila CBS 207.26</name>
    <dbReference type="NCBI Taxonomy" id="1314779"/>
    <lineage>
        <taxon>Eukaryota</taxon>
        <taxon>Fungi</taxon>
        <taxon>Dikarya</taxon>
        <taxon>Ascomycota</taxon>
        <taxon>Pezizomycotina</taxon>
        <taxon>Dothideomycetes</taxon>
        <taxon>Dothideomycetes incertae sedis</taxon>
        <taxon>Zopfiaceae</taxon>
        <taxon>Zopfia</taxon>
    </lineage>
</organism>
<dbReference type="AlphaFoldDB" id="A0A6A6EP78"/>
<dbReference type="Proteomes" id="UP000800200">
    <property type="component" value="Unassembled WGS sequence"/>
</dbReference>
<accession>A0A6A6EP78</accession>
<evidence type="ECO:0000256" key="1">
    <source>
        <dbReference type="SAM" id="MobiDB-lite"/>
    </source>
</evidence>
<feature type="compositionally biased region" description="Low complexity" evidence="1">
    <location>
        <begin position="109"/>
        <end position="125"/>
    </location>
</feature>
<sequence>MTIFASDGVPEKFNILLYPNNFAMSVALTSKVEPSASVWRLSTSSNCSCLRLKVAYISCLFAWAPVSTCSGTVPRPCLFEAFVAQLLLLQSDGSSRPSAATEDPTHFESCSQSSSNKSNTGSDSSPCGRVLELVFFARRLEDLLHPKNTIVDLTLAQKSSSTSDSKDFTPIKKRRLSLPELGPDYKRAFGKVPQRDEPGTASIQVRPTEGHIDKRPIHDTVGDALFRERVLTQLEQKIKQGSPKT</sequence>
<protein>
    <submittedName>
        <fullName evidence="2">Uncharacterized protein</fullName>
    </submittedName>
</protein>
<name>A0A6A6EP78_9PEZI</name>